<proteinExistence type="predicted"/>
<dbReference type="Proteomes" id="UP001383192">
    <property type="component" value="Unassembled WGS sequence"/>
</dbReference>
<evidence type="ECO:0000313" key="8">
    <source>
        <dbReference type="Proteomes" id="UP001383192"/>
    </source>
</evidence>
<evidence type="ECO:0000313" key="7">
    <source>
        <dbReference type="EMBL" id="KAK7047486.1"/>
    </source>
</evidence>
<comment type="caution">
    <text evidence="7">The sequence shown here is derived from an EMBL/GenBank/DDBJ whole genome shotgun (WGS) entry which is preliminary data.</text>
</comment>
<organism evidence="7 8">
    <name type="scientific">Paramarasmius palmivorus</name>
    <dbReference type="NCBI Taxonomy" id="297713"/>
    <lineage>
        <taxon>Eukaryota</taxon>
        <taxon>Fungi</taxon>
        <taxon>Dikarya</taxon>
        <taxon>Basidiomycota</taxon>
        <taxon>Agaricomycotina</taxon>
        <taxon>Agaricomycetes</taxon>
        <taxon>Agaricomycetidae</taxon>
        <taxon>Agaricales</taxon>
        <taxon>Marasmiineae</taxon>
        <taxon>Marasmiaceae</taxon>
        <taxon>Paramarasmius</taxon>
    </lineage>
</organism>
<reference evidence="7 8" key="1">
    <citation type="submission" date="2024-01" db="EMBL/GenBank/DDBJ databases">
        <title>A draft genome for a cacao thread blight-causing isolate of Paramarasmius palmivorus.</title>
        <authorList>
            <person name="Baruah I.K."/>
            <person name="Bukari Y."/>
            <person name="Amoako-Attah I."/>
            <person name="Meinhardt L.W."/>
            <person name="Bailey B.A."/>
            <person name="Cohen S.P."/>
        </authorList>
    </citation>
    <scope>NUCLEOTIDE SEQUENCE [LARGE SCALE GENOMIC DNA]</scope>
    <source>
        <strain evidence="7 8">GH-12</strain>
    </source>
</reference>
<protein>
    <recommendedName>
        <fullName evidence="6">MYND-type domain-containing protein</fullName>
    </recommendedName>
</protein>
<keyword evidence="3" id="KW-0862">Zinc</keyword>
<evidence type="ECO:0000256" key="2">
    <source>
        <dbReference type="ARBA" id="ARBA00022771"/>
    </source>
</evidence>
<keyword evidence="1" id="KW-0479">Metal-binding</keyword>
<accession>A0AAW0DA28</accession>
<dbReference type="Pfam" id="PF01753">
    <property type="entry name" value="zf-MYND"/>
    <property type="match status" value="1"/>
</dbReference>
<feature type="domain" description="MYND-type" evidence="6">
    <location>
        <begin position="448"/>
        <end position="484"/>
    </location>
</feature>
<dbReference type="EMBL" id="JAYKXP010000020">
    <property type="protein sequence ID" value="KAK7047486.1"/>
    <property type="molecule type" value="Genomic_DNA"/>
</dbReference>
<evidence type="ECO:0000259" key="6">
    <source>
        <dbReference type="PROSITE" id="PS50865"/>
    </source>
</evidence>
<keyword evidence="2 4" id="KW-0863">Zinc-finger</keyword>
<evidence type="ECO:0000256" key="1">
    <source>
        <dbReference type="ARBA" id="ARBA00022723"/>
    </source>
</evidence>
<feature type="compositionally biased region" description="Acidic residues" evidence="5">
    <location>
        <begin position="634"/>
        <end position="644"/>
    </location>
</feature>
<dbReference type="AlphaFoldDB" id="A0AAW0DA28"/>
<evidence type="ECO:0000256" key="3">
    <source>
        <dbReference type="ARBA" id="ARBA00022833"/>
    </source>
</evidence>
<feature type="region of interest" description="Disordered" evidence="5">
    <location>
        <begin position="629"/>
        <end position="663"/>
    </location>
</feature>
<dbReference type="GO" id="GO:0008270">
    <property type="term" value="F:zinc ion binding"/>
    <property type="evidence" value="ECO:0007669"/>
    <property type="project" value="UniProtKB-KW"/>
</dbReference>
<dbReference type="Gene3D" id="6.10.140.2220">
    <property type="match status" value="1"/>
</dbReference>
<keyword evidence="8" id="KW-1185">Reference proteome</keyword>
<dbReference type="InterPro" id="IPR002893">
    <property type="entry name" value="Znf_MYND"/>
</dbReference>
<name>A0AAW0DA28_9AGAR</name>
<evidence type="ECO:0000256" key="4">
    <source>
        <dbReference type="PROSITE-ProRule" id="PRU00134"/>
    </source>
</evidence>
<dbReference type="PROSITE" id="PS50865">
    <property type="entry name" value="ZF_MYND_2"/>
    <property type="match status" value="1"/>
</dbReference>
<dbReference type="SUPFAM" id="SSF144232">
    <property type="entry name" value="HIT/MYND zinc finger-like"/>
    <property type="match status" value="1"/>
</dbReference>
<evidence type="ECO:0000256" key="5">
    <source>
        <dbReference type="SAM" id="MobiDB-lite"/>
    </source>
</evidence>
<sequence length="663" mass="74729">MIHDAIAQWAIVESVNTFLKEGSARFNTPRRAVSTLRSQFPRPPSAIDISEPSNEVCTVLQALACLACYITPAHPLAIQTRNHRDTKQVAQLVESNWDSCIGPWIMFYIERFLLADTGPSTRRGQEVLDVIAYMIPLLFMYPALCTHSRQAVEQLKHTSPDFPITATRAMITLVEKDHFTWGSWAAALGSVQYYGSGSEVFVTAMVDAALVYQHNVALIYVQHLHRECQRAYTPSQTIDFHGMRCMMLSFAACIHPDSPLYIPFIIHGGVHKLVKLLTTVICRRKTLQHIPSKSKKLEDPHAVIAVTIVHLGMSFARSPTTVCDVIDGGLIMAIFKANRFYEFEESIPPDGNRGELVSESFADILETISIFFVYPSVLHRFLNAAKRVVDLGLLDTLATGSRRLIEVWKKCHDLARNMHQICRRMKARGLSRCGYSKCPMQIKGKPPCNVEITRYFRCSACRTITYCSRNCARLSWKEFHREQCQKLIDDGKFLRGHPAHVDTIFQKELIRTYIHRHKPEVYEAITNFIQQNTSGFWQIIGVPRIVVVLDFCRSDFMSANAITIFDLENLLTKDARLANFSEQVSFISQVDEAALRENRILVVTFVPSVGSGYGQDRAWPVGVDTIPASWSSGDDSDYSDDFPSDSEGCGETGVVDQSNEDVD</sequence>
<gene>
    <name evidence="7" type="ORF">VNI00_006717</name>
</gene>